<dbReference type="Proteomes" id="UP001169242">
    <property type="component" value="Unassembled WGS sequence"/>
</dbReference>
<organism evidence="1 2">
    <name type="scientific">Holtiella tumoricola</name>
    <dbReference type="NCBI Taxonomy" id="3018743"/>
    <lineage>
        <taxon>Bacteria</taxon>
        <taxon>Bacillati</taxon>
        <taxon>Bacillota</taxon>
        <taxon>Clostridia</taxon>
        <taxon>Lachnospirales</taxon>
        <taxon>Cellulosilyticaceae</taxon>
        <taxon>Holtiella</taxon>
    </lineage>
</organism>
<evidence type="ECO:0000313" key="1">
    <source>
        <dbReference type="EMBL" id="MDA3732378.1"/>
    </source>
</evidence>
<comment type="caution">
    <text evidence="1">The sequence shown here is derived from an EMBL/GenBank/DDBJ whole genome shotgun (WGS) entry which is preliminary data.</text>
</comment>
<keyword evidence="2" id="KW-1185">Reference proteome</keyword>
<dbReference type="EMBL" id="JAQIFT010000047">
    <property type="protein sequence ID" value="MDA3732378.1"/>
    <property type="molecule type" value="Genomic_DNA"/>
</dbReference>
<sequence length="77" mass="9085">MAAWTLEQARTHLNAWLEAELTVTSGQEYTIGSRRLTRANLKEIREQIVFWKNEVEKIEVSSKKKARNRIYRIVPLD</sequence>
<gene>
    <name evidence="1" type="ORF">PBV87_12855</name>
</gene>
<dbReference type="InterPro" id="IPR046146">
    <property type="entry name" value="DUF6148"/>
</dbReference>
<accession>A0AA42J1M0</accession>
<reference evidence="1" key="1">
    <citation type="journal article" date="2023" name="Int. J. Syst. Evol. Microbiol.">
        <title>&lt;i&gt;Holtiella tumoricola&lt;/i&gt; gen. nov. sp. nov., isolated from a human clinical sample.</title>
        <authorList>
            <person name="Allen-Vercoe E."/>
            <person name="Daigneault M.C."/>
            <person name="Vancuren S.J."/>
            <person name="Cochrane K."/>
            <person name="O'Neal L.L."/>
            <person name="Sankaranarayanan K."/>
            <person name="Lawson P.A."/>
        </authorList>
    </citation>
    <scope>NUCLEOTIDE SEQUENCE</scope>
    <source>
        <strain evidence="1">CC70A</strain>
    </source>
</reference>
<dbReference type="RefSeq" id="WP_053983752.1">
    <property type="nucleotide sequence ID" value="NZ_JAQIFT010000047.1"/>
</dbReference>
<evidence type="ECO:0000313" key="2">
    <source>
        <dbReference type="Proteomes" id="UP001169242"/>
    </source>
</evidence>
<protein>
    <submittedName>
        <fullName evidence="1">DUF6148 family protein</fullName>
    </submittedName>
</protein>
<dbReference type="AlphaFoldDB" id="A0AA42J1M0"/>
<name>A0AA42J1M0_9FIRM</name>
<proteinExistence type="predicted"/>
<dbReference type="Pfam" id="PF19645">
    <property type="entry name" value="DUF6148"/>
    <property type="match status" value="1"/>
</dbReference>